<evidence type="ECO:0000256" key="4">
    <source>
        <dbReference type="ARBA" id="ARBA00022679"/>
    </source>
</evidence>
<comment type="subcellular location">
    <subcellularLocation>
        <location evidence="1">Mitochondrion</location>
    </subcellularLocation>
</comment>
<keyword evidence="8" id="KW-0496">Mitochondrion</keyword>
<keyword evidence="3 11" id="KW-0489">Methyltransferase</keyword>
<evidence type="ECO:0000256" key="5">
    <source>
        <dbReference type="ARBA" id="ARBA00022691"/>
    </source>
</evidence>
<evidence type="ECO:0000256" key="11">
    <source>
        <dbReference type="PROSITE-ProRule" id="PRU01023"/>
    </source>
</evidence>
<dbReference type="PANTHER" id="PTHR22808">
    <property type="entry name" value="NCL1 YEAST -RELATED NOL1/NOP2/FMU SUN DOMAIN-CONTAINING"/>
    <property type="match status" value="1"/>
</dbReference>
<keyword evidence="5 11" id="KW-0949">S-adenosyl-L-methionine</keyword>
<evidence type="ECO:0000313" key="13">
    <source>
        <dbReference type="EMBL" id="CAE7322435.1"/>
    </source>
</evidence>
<evidence type="ECO:0000313" key="14">
    <source>
        <dbReference type="Proteomes" id="UP000649617"/>
    </source>
</evidence>
<evidence type="ECO:0000256" key="2">
    <source>
        <dbReference type="ARBA" id="ARBA00022552"/>
    </source>
</evidence>
<keyword evidence="4 11" id="KW-0808">Transferase</keyword>
<dbReference type="OrthoDB" id="427002at2759"/>
<dbReference type="GO" id="GO:0005762">
    <property type="term" value="C:mitochondrial large ribosomal subunit"/>
    <property type="evidence" value="ECO:0007669"/>
    <property type="project" value="TreeGrafter"/>
</dbReference>
<evidence type="ECO:0000256" key="8">
    <source>
        <dbReference type="ARBA" id="ARBA00023128"/>
    </source>
</evidence>
<dbReference type="Proteomes" id="UP000649617">
    <property type="component" value="Unassembled WGS sequence"/>
</dbReference>
<evidence type="ECO:0000256" key="10">
    <source>
        <dbReference type="ARBA" id="ARBA00049302"/>
    </source>
</evidence>
<feature type="active site" description="Nucleophile" evidence="11">
    <location>
        <position position="280"/>
    </location>
</feature>
<evidence type="ECO:0000256" key="7">
    <source>
        <dbReference type="ARBA" id="ARBA00022946"/>
    </source>
</evidence>
<evidence type="ECO:0000256" key="3">
    <source>
        <dbReference type="ARBA" id="ARBA00022603"/>
    </source>
</evidence>
<name>A0A812NPP7_SYMPI</name>
<dbReference type="EMBL" id="CAJNIZ010011619">
    <property type="protein sequence ID" value="CAE7322435.1"/>
    <property type="molecule type" value="Genomic_DNA"/>
</dbReference>
<keyword evidence="14" id="KW-1185">Reference proteome</keyword>
<organism evidence="13 14">
    <name type="scientific">Symbiodinium pilosum</name>
    <name type="common">Dinoflagellate</name>
    <dbReference type="NCBI Taxonomy" id="2952"/>
    <lineage>
        <taxon>Eukaryota</taxon>
        <taxon>Sar</taxon>
        <taxon>Alveolata</taxon>
        <taxon>Dinophyceae</taxon>
        <taxon>Suessiales</taxon>
        <taxon>Symbiodiniaceae</taxon>
        <taxon>Symbiodinium</taxon>
    </lineage>
</organism>
<feature type="binding site" evidence="11">
    <location>
        <position position="204"/>
    </location>
    <ligand>
        <name>S-adenosyl-L-methionine</name>
        <dbReference type="ChEBI" id="CHEBI:59789"/>
    </ligand>
</feature>
<dbReference type="InterPro" id="IPR001678">
    <property type="entry name" value="MeTrfase_RsmB-F_NOP2_dom"/>
</dbReference>
<protein>
    <recommendedName>
        <fullName evidence="9">NOL1/NOP2/Sun domain family member 4</fullName>
    </recommendedName>
</protein>
<dbReference type="AlphaFoldDB" id="A0A812NPP7"/>
<dbReference type="PANTHER" id="PTHR22808:SF3">
    <property type="entry name" value="5-METHYLCYTOSINE RRNA METHYLTRANSFERASE NSUN4"/>
    <property type="match status" value="1"/>
</dbReference>
<dbReference type="GO" id="GO:0008173">
    <property type="term" value="F:RNA methyltransferase activity"/>
    <property type="evidence" value="ECO:0007669"/>
    <property type="project" value="InterPro"/>
</dbReference>
<evidence type="ECO:0000256" key="1">
    <source>
        <dbReference type="ARBA" id="ARBA00004173"/>
    </source>
</evidence>
<comment type="caution">
    <text evidence="13">The sequence shown here is derived from an EMBL/GenBank/DDBJ whole genome shotgun (WGS) entry which is preliminary data.</text>
</comment>
<feature type="binding site" evidence="11">
    <location>
        <begin position="135"/>
        <end position="141"/>
    </location>
    <ligand>
        <name>S-adenosyl-L-methionine</name>
        <dbReference type="ChEBI" id="CHEBI:59789"/>
    </ligand>
</feature>
<reference evidence="13" key="1">
    <citation type="submission" date="2021-02" db="EMBL/GenBank/DDBJ databases">
        <authorList>
            <person name="Dougan E. K."/>
            <person name="Rhodes N."/>
            <person name="Thang M."/>
            <person name="Chan C."/>
        </authorList>
    </citation>
    <scope>NUCLEOTIDE SEQUENCE</scope>
</reference>
<evidence type="ECO:0000256" key="9">
    <source>
        <dbReference type="ARBA" id="ARBA00042050"/>
    </source>
</evidence>
<dbReference type="GO" id="GO:0003723">
    <property type="term" value="F:RNA binding"/>
    <property type="evidence" value="ECO:0007669"/>
    <property type="project" value="UniProtKB-UniRule"/>
</dbReference>
<dbReference type="GO" id="GO:0031167">
    <property type="term" value="P:rRNA methylation"/>
    <property type="evidence" value="ECO:0007669"/>
    <property type="project" value="TreeGrafter"/>
</dbReference>
<comment type="catalytic activity">
    <reaction evidence="10">
        <text>a cytidine in rRNA + S-adenosyl-L-methionine = a 5-methylcytidine in rRNA + S-adenosyl-L-homocysteine + H(+)</text>
        <dbReference type="Rhea" id="RHEA:61484"/>
        <dbReference type="Rhea" id="RHEA-COMP:15836"/>
        <dbReference type="Rhea" id="RHEA-COMP:15837"/>
        <dbReference type="ChEBI" id="CHEBI:15378"/>
        <dbReference type="ChEBI" id="CHEBI:57856"/>
        <dbReference type="ChEBI" id="CHEBI:59789"/>
        <dbReference type="ChEBI" id="CHEBI:74483"/>
        <dbReference type="ChEBI" id="CHEBI:82748"/>
    </reaction>
</comment>
<sequence>MSLRGESGWQATHAKAFGKERWPQLLRALRQPVQHVALLNPFLPTPQREELVQLQKLQPHEGIPFVFVRADGSSCSNDAEADQDGDGLLAGKELASGEASAAPSELLPCYFLDGASAVAATLLDPAPGASVLDLCAAPGGKSLMLASLLFAGRSAAGGDSSGKLICNEMSRPRLARLQKVVSSFMPPEMLAAGASGCVSLVNVDAATGSIPVPLQRLAPFDRVLVDAPCTSDRHLVQQGQSALAHWAAGAVKANAERQLELLRAAAVLVKPGGLVLYVTCALAEAENDGVVSKFLKKFGQDFEVEEFAEQTSQLLQGADVTRCGVLILPDRTPYGPMYIARLRRRS</sequence>
<feature type="binding site" evidence="11">
    <location>
        <position position="226"/>
    </location>
    <ligand>
        <name>S-adenosyl-L-methionine</name>
        <dbReference type="ChEBI" id="CHEBI:59789"/>
    </ligand>
</feature>
<keyword evidence="7" id="KW-0809">Transit peptide</keyword>
<dbReference type="InterPro" id="IPR023267">
    <property type="entry name" value="RCMT"/>
</dbReference>
<dbReference type="InterPro" id="IPR049560">
    <property type="entry name" value="MeTrfase_RsmB-F_NOP2_cat"/>
</dbReference>
<feature type="binding site" evidence="11">
    <location>
        <position position="168"/>
    </location>
    <ligand>
        <name>S-adenosyl-L-methionine</name>
        <dbReference type="ChEBI" id="CHEBI:59789"/>
    </ligand>
</feature>
<dbReference type="PRINTS" id="PR02008">
    <property type="entry name" value="RCMTFAMILY"/>
</dbReference>
<dbReference type="Pfam" id="PF01189">
    <property type="entry name" value="Methyltr_RsmB-F"/>
    <property type="match status" value="1"/>
</dbReference>
<dbReference type="SUPFAM" id="SSF53335">
    <property type="entry name" value="S-adenosyl-L-methionine-dependent methyltransferases"/>
    <property type="match status" value="1"/>
</dbReference>
<feature type="domain" description="SAM-dependent MTase RsmB/NOP-type" evidence="12">
    <location>
        <begin position="38"/>
        <end position="345"/>
    </location>
</feature>
<dbReference type="PROSITE" id="PS51686">
    <property type="entry name" value="SAM_MT_RSMB_NOP"/>
    <property type="match status" value="1"/>
</dbReference>
<keyword evidence="6 11" id="KW-0694">RNA-binding</keyword>
<comment type="similarity">
    <text evidence="11">Belongs to the class I-like SAM-binding methyltransferase superfamily. RsmB/NOP family.</text>
</comment>
<accession>A0A812NPP7</accession>
<evidence type="ECO:0000259" key="12">
    <source>
        <dbReference type="PROSITE" id="PS51686"/>
    </source>
</evidence>
<dbReference type="InterPro" id="IPR029063">
    <property type="entry name" value="SAM-dependent_MTases_sf"/>
</dbReference>
<evidence type="ECO:0000256" key="6">
    <source>
        <dbReference type="ARBA" id="ARBA00022884"/>
    </source>
</evidence>
<dbReference type="Gene3D" id="3.40.50.150">
    <property type="entry name" value="Vaccinia Virus protein VP39"/>
    <property type="match status" value="1"/>
</dbReference>
<gene>
    <name evidence="13" type="primary">NSUN3</name>
    <name evidence="13" type="ORF">SPIL2461_LOCUS7449</name>
</gene>
<dbReference type="CDD" id="cd02440">
    <property type="entry name" value="AdoMet_MTases"/>
    <property type="match status" value="1"/>
</dbReference>
<proteinExistence type="inferred from homology"/>
<keyword evidence="2" id="KW-0698">rRNA processing</keyword>